<dbReference type="Pfam" id="PF00501">
    <property type="entry name" value="AMP-binding"/>
    <property type="match status" value="1"/>
</dbReference>
<keyword evidence="1" id="KW-0596">Phosphopantetheine</keyword>
<dbReference type="InterPro" id="IPR002123">
    <property type="entry name" value="Plipid/glycerol_acylTrfase"/>
</dbReference>
<organism evidence="4 5">
    <name type="scientific">Corallococcus caeni</name>
    <dbReference type="NCBI Taxonomy" id="3082388"/>
    <lineage>
        <taxon>Bacteria</taxon>
        <taxon>Pseudomonadati</taxon>
        <taxon>Myxococcota</taxon>
        <taxon>Myxococcia</taxon>
        <taxon>Myxococcales</taxon>
        <taxon>Cystobacterineae</taxon>
        <taxon>Myxococcaceae</taxon>
        <taxon>Corallococcus</taxon>
    </lineage>
</organism>
<dbReference type="InterPro" id="IPR036736">
    <property type="entry name" value="ACP-like_sf"/>
</dbReference>
<dbReference type="Proteomes" id="UP001342631">
    <property type="component" value="Unassembled WGS sequence"/>
</dbReference>
<dbReference type="CDD" id="cd09071">
    <property type="entry name" value="FAR_C"/>
    <property type="match status" value="1"/>
</dbReference>
<dbReference type="SUPFAM" id="SSF56801">
    <property type="entry name" value="Acetyl-CoA synthetase-like"/>
    <property type="match status" value="1"/>
</dbReference>
<dbReference type="PROSITE" id="PS00455">
    <property type="entry name" value="AMP_BINDING"/>
    <property type="match status" value="1"/>
</dbReference>
<dbReference type="InterPro" id="IPR020845">
    <property type="entry name" value="AMP-binding_CS"/>
</dbReference>
<dbReference type="SUPFAM" id="SSF69593">
    <property type="entry name" value="Glycerol-3-phosphate (1)-acyltransferase"/>
    <property type="match status" value="1"/>
</dbReference>
<dbReference type="CDD" id="cd07989">
    <property type="entry name" value="LPLAT_AGPAT-like"/>
    <property type="match status" value="1"/>
</dbReference>
<dbReference type="InterPro" id="IPR000873">
    <property type="entry name" value="AMP-dep_synth/lig_dom"/>
</dbReference>
<keyword evidence="5" id="KW-1185">Reference proteome</keyword>
<dbReference type="EMBL" id="BTTX01000001">
    <property type="protein sequence ID" value="GMU04070.1"/>
    <property type="molecule type" value="Genomic_DNA"/>
</dbReference>
<evidence type="ECO:0000259" key="3">
    <source>
        <dbReference type="PROSITE" id="PS50075"/>
    </source>
</evidence>
<dbReference type="SUPFAM" id="SSF51735">
    <property type="entry name" value="NAD(P)-binding Rossmann-fold domains"/>
    <property type="match status" value="1"/>
</dbReference>
<dbReference type="InterPro" id="IPR025110">
    <property type="entry name" value="AMP-bd_C"/>
</dbReference>
<evidence type="ECO:0000313" key="4">
    <source>
        <dbReference type="EMBL" id="GMU04070.1"/>
    </source>
</evidence>
<dbReference type="InterPro" id="IPR042099">
    <property type="entry name" value="ANL_N_sf"/>
</dbReference>
<evidence type="ECO:0000256" key="1">
    <source>
        <dbReference type="ARBA" id="ARBA00022450"/>
    </source>
</evidence>
<accession>A0ABQ6QJ53</accession>
<comment type="caution">
    <text evidence="4">The sequence shown here is derived from an EMBL/GenBank/DDBJ whole genome shotgun (WGS) entry which is preliminary data.</text>
</comment>
<dbReference type="Pfam" id="PF01553">
    <property type="entry name" value="Acyltransferase"/>
    <property type="match status" value="1"/>
</dbReference>
<dbReference type="Pfam" id="PF07993">
    <property type="entry name" value="NAD_binding_4"/>
    <property type="match status" value="1"/>
</dbReference>
<dbReference type="InterPro" id="IPR033640">
    <property type="entry name" value="FAR_C"/>
</dbReference>
<dbReference type="PANTHER" id="PTHR43767">
    <property type="entry name" value="LONG-CHAIN-FATTY-ACID--COA LIGASE"/>
    <property type="match status" value="1"/>
</dbReference>
<feature type="domain" description="Carrier" evidence="3">
    <location>
        <begin position="1132"/>
        <end position="1207"/>
    </location>
</feature>
<dbReference type="PANTHER" id="PTHR43767:SF1">
    <property type="entry name" value="NONRIBOSOMAL PEPTIDE SYNTHASE PES1 (EUROFUNG)-RELATED"/>
    <property type="match status" value="1"/>
</dbReference>
<sequence length="1476" mass="162525">MKGSHTDMATPPQLNVTEVFTGKRIVFVGTTGFVGKVTLSMLLAHYGDVLDRVYVVVRKGSAASAERRFFDKVAPSEPFQPLRDRLGDDGAMEYLKQKCTVLDGDITDPLVGLEEAQVAALTGQVHAIVNCAGLVSFNPSLEVGLNVNTHGVKNAVALALRWSVPLIHMSTAFVVGNRSGLVFEDEPVLGYFPKQGEMDGRDFSLEQELADADKIVARLREQADDKALTSLFRQKALDRLEEEGRDATDEKTLRLAVGRERKLWLSGELVRAGMERAQHWGWPNTYTYAKHLGEQVMAGTPGLRYSIVRPSIVESAAHFPFPGWNEGFTTSAPLAYAGIKGQRGIPAGDHAILDIIPVDQVAGATLGITAHAMQVDERRVYNLASGDVNPFLASRSVELVGLYRRRFYRNRETGNSLVNALRSRIEPQPVSKQEFQLLSAPMLAKGAKLLKKAMDEVRPAWGAPRVQAMMDKARVALDEVESQAGSLSGLIELFLPFLWENRYVFRCDNTRSVYERMVPADRAKIDWAPDRIDWREYFLGTHLPGLEKWVFPGLDEEREKRTAIPAHRDLLELFEATVHAYRHRVAFRMAAGEKEERFTFGEVHRYAARVGSYLMAQGIKRGDRVLLVSENRPEWAISYFGILRAGGTAVPVDPALTEAEVVNIAKRAAAKQCLVSEQAAQDFPGLFSALGEGVGVASLAEAMTGDPAFPDRIGPVRKSAGADDVASVIFTSGTTGTPKGVMLTHRNFASLVAKLAGAFDVGVGDGVLSVLPLHHTFEFSAGFLTPFMRGAEITYIDELTSDRLGDVFETGRVTAMIGVPALWQLLHRKITQEMAARPPVVEQALKALMAANGELRNRSSLNLGKLLFWPVHRKFGGRVKVLVSGGSALSEEVHQAFHELGFTMREGYGLTEAAPVLAVSEATNKRVKGTVGKALPGIEFKIQNPDNDGIGEVLAKGPNVMAGYFGDREATEAVVKDGWLHTGDLGRMDDEGRLYLMGRAKDVIVDANGKNVYPDELEELYQEHEHIKELSIVGLPEDAGGEKVACLCVPDFKDRPREEVRHELEEHFRKVSAGMPFYRRVKVLRFWDGELPRTSTRKVKRKRVVEELQRLDRVAASAGRVKEKAQAASPTGGVSDWLHPLIAEVCHRPVSDVRPDAQLIGDLGFDSLMLTEMSVALEGAGVPLPAIEDLTQVQTVEDLRKLVVASGRRPSQETRARDIKKQAERAEEAEIPVPESVSALGRQLLSFGQKVLYGGVFDVKVTGKTFIPQNRNFLVIANHASHLDAGLVRVVLGDQGERMVSLAARDYFFDTPLKRAWFENFTHLIPIDRQGSLRESLRVAGEALRQGFNVLIFPEGTRSKTGELMEFKPTLGYLSLTYGVDVLPLYIHGAYEALPKGSMFPKTKELEVHVGPALEYASLKARAQGMARSEGYRYVTHIAEEAVRALRAGKVLDLEQVGADRDFTPPARALPEGKDA</sequence>
<keyword evidence="2" id="KW-0597">Phosphoprotein</keyword>
<dbReference type="InterPro" id="IPR006162">
    <property type="entry name" value="Ppantetheine_attach_site"/>
</dbReference>
<dbReference type="SUPFAM" id="SSF47336">
    <property type="entry name" value="ACP-like"/>
    <property type="match status" value="1"/>
</dbReference>
<dbReference type="Pfam" id="PF13193">
    <property type="entry name" value="AMP-binding_C"/>
    <property type="match status" value="1"/>
</dbReference>
<dbReference type="PROSITE" id="PS50075">
    <property type="entry name" value="CARRIER"/>
    <property type="match status" value="1"/>
</dbReference>
<evidence type="ECO:0000256" key="2">
    <source>
        <dbReference type="ARBA" id="ARBA00022553"/>
    </source>
</evidence>
<evidence type="ECO:0000313" key="5">
    <source>
        <dbReference type="Proteomes" id="UP001342631"/>
    </source>
</evidence>
<dbReference type="Gene3D" id="1.10.1200.10">
    <property type="entry name" value="ACP-like"/>
    <property type="match status" value="1"/>
</dbReference>
<dbReference type="InterPro" id="IPR009081">
    <property type="entry name" value="PP-bd_ACP"/>
</dbReference>
<dbReference type="PROSITE" id="PS00012">
    <property type="entry name" value="PHOSPHOPANTETHEINE"/>
    <property type="match status" value="1"/>
</dbReference>
<dbReference type="Gene3D" id="3.30.300.30">
    <property type="match status" value="1"/>
</dbReference>
<gene>
    <name evidence="4" type="ORF">ASNO1_03220</name>
</gene>
<dbReference type="SMART" id="SM00563">
    <property type="entry name" value="PlsC"/>
    <property type="match status" value="1"/>
</dbReference>
<dbReference type="Gene3D" id="3.40.50.720">
    <property type="entry name" value="NAD(P)-binding Rossmann-like Domain"/>
    <property type="match status" value="1"/>
</dbReference>
<dbReference type="InterPro" id="IPR050237">
    <property type="entry name" value="ATP-dep_AMP-bd_enzyme"/>
</dbReference>
<dbReference type="InterPro" id="IPR036291">
    <property type="entry name" value="NAD(P)-bd_dom_sf"/>
</dbReference>
<protein>
    <recommendedName>
        <fullName evidence="3">Carrier domain-containing protein</fullName>
    </recommendedName>
</protein>
<dbReference type="Gene3D" id="3.40.50.12780">
    <property type="entry name" value="N-terminal domain of ligase-like"/>
    <property type="match status" value="1"/>
</dbReference>
<reference evidence="4 5" key="1">
    <citation type="journal article" date="2024" name="Arch. Microbiol.">
        <title>Corallococcus caeni sp. nov., a novel myxobacterium isolated from activated sludge.</title>
        <authorList>
            <person name="Tomita S."/>
            <person name="Nakai R."/>
            <person name="Kuroda K."/>
            <person name="Kurashita H."/>
            <person name="Hatamoto M."/>
            <person name="Yamaguchi T."/>
            <person name="Narihiro T."/>
        </authorList>
    </citation>
    <scope>NUCLEOTIDE SEQUENCE [LARGE SCALE GENOMIC DNA]</scope>
    <source>
        <strain evidence="4 5">NO1</strain>
    </source>
</reference>
<dbReference type="InterPro" id="IPR013120">
    <property type="entry name" value="FAR_NAD-bd"/>
</dbReference>
<dbReference type="Pfam" id="PF00550">
    <property type="entry name" value="PP-binding"/>
    <property type="match status" value="1"/>
</dbReference>
<proteinExistence type="predicted"/>
<name>A0ABQ6QJ53_9BACT</name>
<dbReference type="InterPro" id="IPR045851">
    <property type="entry name" value="AMP-bd_C_sf"/>
</dbReference>